<evidence type="ECO:0000313" key="2">
    <source>
        <dbReference type="Proteomes" id="UP000483379"/>
    </source>
</evidence>
<proteinExistence type="predicted"/>
<comment type="caution">
    <text evidence="1">The sequence shown here is derived from an EMBL/GenBank/DDBJ whole genome shotgun (WGS) entry which is preliminary data.</text>
</comment>
<dbReference type="AlphaFoldDB" id="A0A6M0K6Z3"/>
<accession>A0A6M0K6Z3</accession>
<protein>
    <submittedName>
        <fullName evidence="1">Uncharacterized protein</fullName>
    </submittedName>
</protein>
<dbReference type="RefSeq" id="WP_164454651.1">
    <property type="nucleotide sequence ID" value="NZ_JAAIJQ010000075.1"/>
</dbReference>
<gene>
    <name evidence="1" type="ORF">G3446_19875</name>
</gene>
<name>A0A6M0K6Z3_9GAMM</name>
<dbReference type="EMBL" id="JAAIJQ010000075">
    <property type="protein sequence ID" value="NEV64115.1"/>
    <property type="molecule type" value="Genomic_DNA"/>
</dbReference>
<organism evidence="1 2">
    <name type="scientific">Thiorhodococcus minor</name>
    <dbReference type="NCBI Taxonomy" id="57489"/>
    <lineage>
        <taxon>Bacteria</taxon>
        <taxon>Pseudomonadati</taxon>
        <taxon>Pseudomonadota</taxon>
        <taxon>Gammaproteobacteria</taxon>
        <taxon>Chromatiales</taxon>
        <taxon>Chromatiaceae</taxon>
        <taxon>Thiorhodococcus</taxon>
    </lineage>
</organism>
<reference evidence="1 2" key="1">
    <citation type="submission" date="2020-02" db="EMBL/GenBank/DDBJ databases">
        <title>Genome sequences of Thiorhodococcus mannitoliphagus and Thiorhodococcus minor, purple sulfur photosynthetic bacteria in the gammaproteobacterial family, Chromatiaceae.</title>
        <authorList>
            <person name="Aviles F.A."/>
            <person name="Meyer T.E."/>
            <person name="Kyndt J.A."/>
        </authorList>
    </citation>
    <scope>NUCLEOTIDE SEQUENCE [LARGE SCALE GENOMIC DNA]</scope>
    <source>
        <strain evidence="1 2">DSM 11518</strain>
    </source>
</reference>
<keyword evidence="2" id="KW-1185">Reference proteome</keyword>
<sequence>MSVQFTWHPKRLRKGGVAVVLSIPEQLVQAVRAGTWTAVSTSSTYHKAPMPDMGRFTSGG</sequence>
<evidence type="ECO:0000313" key="1">
    <source>
        <dbReference type="EMBL" id="NEV64115.1"/>
    </source>
</evidence>
<dbReference type="Proteomes" id="UP000483379">
    <property type="component" value="Unassembled WGS sequence"/>
</dbReference>